<organism evidence="2">
    <name type="scientific">Eucalyptus grandis</name>
    <name type="common">Flooded gum</name>
    <dbReference type="NCBI Taxonomy" id="71139"/>
    <lineage>
        <taxon>Eukaryota</taxon>
        <taxon>Viridiplantae</taxon>
        <taxon>Streptophyta</taxon>
        <taxon>Embryophyta</taxon>
        <taxon>Tracheophyta</taxon>
        <taxon>Spermatophyta</taxon>
        <taxon>Magnoliopsida</taxon>
        <taxon>eudicotyledons</taxon>
        <taxon>Gunneridae</taxon>
        <taxon>Pentapetalae</taxon>
        <taxon>rosids</taxon>
        <taxon>malvids</taxon>
        <taxon>Myrtales</taxon>
        <taxon>Myrtaceae</taxon>
        <taxon>Myrtoideae</taxon>
        <taxon>Eucalypteae</taxon>
        <taxon>Eucalyptus</taxon>
    </lineage>
</organism>
<reference evidence="2" key="1">
    <citation type="submission" date="2013-07" db="EMBL/GenBank/DDBJ databases">
        <title>The genome of Eucalyptus grandis.</title>
        <authorList>
            <person name="Schmutz J."/>
            <person name="Hayes R."/>
            <person name="Myburg A."/>
            <person name="Tuskan G."/>
            <person name="Grattapaglia D."/>
            <person name="Rokhsar D.S."/>
        </authorList>
    </citation>
    <scope>NUCLEOTIDE SEQUENCE</scope>
    <source>
        <tissue evidence="2">Leaf extractions</tissue>
    </source>
</reference>
<evidence type="ECO:0000256" key="1">
    <source>
        <dbReference type="SAM" id="MobiDB-lite"/>
    </source>
</evidence>
<feature type="compositionally biased region" description="Basic and acidic residues" evidence="1">
    <location>
        <begin position="11"/>
        <end position="21"/>
    </location>
</feature>
<name>A0A059BXB3_EUCGR</name>
<gene>
    <name evidence="2" type="ORF">EUGRSUZ_F03792</name>
</gene>
<proteinExistence type="predicted"/>
<dbReference type="EMBL" id="KK198758">
    <property type="protein sequence ID" value="KCW70614.1"/>
    <property type="molecule type" value="Genomic_DNA"/>
</dbReference>
<feature type="compositionally biased region" description="Polar residues" evidence="1">
    <location>
        <begin position="27"/>
        <end position="37"/>
    </location>
</feature>
<dbReference type="Gramene" id="KCW70614">
    <property type="protein sequence ID" value="KCW70614"/>
    <property type="gene ID" value="EUGRSUZ_F03792"/>
</dbReference>
<feature type="region of interest" description="Disordered" evidence="1">
    <location>
        <begin position="1"/>
        <end position="64"/>
    </location>
</feature>
<dbReference type="InParanoid" id="A0A059BXB3"/>
<evidence type="ECO:0000313" key="2">
    <source>
        <dbReference type="EMBL" id="KCW70614.1"/>
    </source>
</evidence>
<dbReference type="AlphaFoldDB" id="A0A059BXB3"/>
<accession>A0A059BXB3</accession>
<protein>
    <submittedName>
        <fullName evidence="2">Uncharacterized protein</fullName>
    </submittedName>
</protein>
<sequence length="92" mass="10172">MYTRAILRTETWAKKKTDHRAAPQKGQKLNSGSTARSQEPHRKTWGSAFILGGGRGRDAEGGKKRLQLPQCMMGAFPGQRHTGTKKTFSTLS</sequence>
<feature type="region of interest" description="Disordered" evidence="1">
    <location>
        <begin position="73"/>
        <end position="92"/>
    </location>
</feature>